<protein>
    <submittedName>
        <fullName evidence="2">Uncharacterized protein</fullName>
    </submittedName>
</protein>
<keyword evidence="1" id="KW-1133">Transmembrane helix</keyword>
<dbReference type="Proteomes" id="UP000280395">
    <property type="component" value="Unassembled WGS sequence"/>
</dbReference>
<reference evidence="2 3" key="1">
    <citation type="submission" date="2018-08" db="EMBL/GenBank/DDBJ databases">
        <title>Recombination of ecologically and evolutionarily significant loci maintains genetic cohesion in the Pseudomonas syringae species complex.</title>
        <authorList>
            <person name="Dillon M."/>
            <person name="Thakur S."/>
            <person name="Almeida R.N.D."/>
            <person name="Weir B.S."/>
            <person name="Guttman D.S."/>
        </authorList>
    </citation>
    <scope>NUCLEOTIDE SEQUENCE [LARGE SCALE GENOMIC DNA]</scope>
    <source>
        <strain evidence="2 3">ICMP 14479</strain>
    </source>
</reference>
<proteinExistence type="predicted"/>
<organism evidence="2 3">
    <name type="scientific">Pseudomonas syringae pv. avii</name>
    <dbReference type="NCBI Taxonomy" id="663959"/>
    <lineage>
        <taxon>Bacteria</taxon>
        <taxon>Pseudomonadati</taxon>
        <taxon>Pseudomonadota</taxon>
        <taxon>Gammaproteobacteria</taxon>
        <taxon>Pseudomonadales</taxon>
        <taxon>Pseudomonadaceae</taxon>
        <taxon>Pseudomonas</taxon>
        <taxon>Pseudomonas syringae</taxon>
    </lineage>
</organism>
<feature type="transmembrane region" description="Helical" evidence="1">
    <location>
        <begin position="65"/>
        <end position="85"/>
    </location>
</feature>
<evidence type="ECO:0000256" key="1">
    <source>
        <dbReference type="SAM" id="Phobius"/>
    </source>
</evidence>
<evidence type="ECO:0000313" key="3">
    <source>
        <dbReference type="Proteomes" id="UP000280395"/>
    </source>
</evidence>
<accession>A0A2K4VXD7</accession>
<evidence type="ECO:0000313" key="2">
    <source>
        <dbReference type="EMBL" id="RMU61883.1"/>
    </source>
</evidence>
<comment type="caution">
    <text evidence="2">The sequence shown here is derived from an EMBL/GenBank/DDBJ whole genome shotgun (WGS) entry which is preliminary data.</text>
</comment>
<feature type="transmembrane region" description="Helical" evidence="1">
    <location>
        <begin position="12"/>
        <end position="34"/>
    </location>
</feature>
<keyword evidence="1" id="KW-0812">Transmembrane</keyword>
<dbReference type="AlphaFoldDB" id="A0A2K4VXD7"/>
<keyword evidence="1" id="KW-0472">Membrane</keyword>
<name>A0A2K4VXD7_PSESX</name>
<sequence>METTQAIIRITLKSLAILAVASLLARIAIISGLVRADLDSYIGDSIDTSLRTLFNISGGEEAETLIISVALITCILLVTALHWLLSELTSRWKARKSN</sequence>
<dbReference type="EMBL" id="RBUA01000379">
    <property type="protein sequence ID" value="RMU61883.1"/>
    <property type="molecule type" value="Genomic_DNA"/>
</dbReference>
<gene>
    <name evidence="2" type="ORF">ALP29_201042</name>
</gene>